<dbReference type="OrthoDB" id="5587616at2759"/>
<evidence type="ECO:0000256" key="3">
    <source>
        <dbReference type="ARBA" id="ARBA00022737"/>
    </source>
</evidence>
<sequence>MSAQALLEEGQRAFSVEDYSTSVTKFSEAVDLLVKEHGDLAPECGDAYFLYGKALTNFAIQQNTVLGNSTKTAQPAPQPESEDDNGKDADPRFHFAESAAAPEESETTDAKDEEGEEEDDEEEDDNKENDFEIAWEVMDIARVIFEKSNDRETRLKLAEVHNYLGDLAMEEEKIDAAVPEYEHALKMKKELLADDDRELAEIHYKLALAVEFLEDLERASTEIKAAIAVLNKRIEHSAKADEGKGKGKATDAPAADSKEIQDMKELIADMDLKLEELSTRKATDEEAKKQLKALFSAAAGASGSAAVPSQEAINDLTKLVKRKVQQTVDEKNKSVEPPAKKAKEE</sequence>
<evidence type="ECO:0000256" key="2">
    <source>
        <dbReference type="ARBA" id="ARBA00008402"/>
    </source>
</evidence>
<keyword evidence="3" id="KW-0677">Repeat</keyword>
<dbReference type="AlphaFoldDB" id="A0A1X2HCJ7"/>
<evidence type="ECO:0000256" key="4">
    <source>
        <dbReference type="ARBA" id="ARBA00022803"/>
    </source>
</evidence>
<keyword evidence="4 6" id="KW-0802">TPR repeat</keyword>
<comment type="caution">
    <text evidence="9">The sequence shown here is derived from an EMBL/GenBank/DDBJ whole genome shotgun (WGS) entry which is preliminary data.</text>
</comment>
<keyword evidence="5" id="KW-0539">Nucleus</keyword>
<dbReference type="InterPro" id="IPR011990">
    <property type="entry name" value="TPR-like_helical_dom_sf"/>
</dbReference>
<dbReference type="Gene3D" id="1.25.40.10">
    <property type="entry name" value="Tetratricopeptide repeat domain"/>
    <property type="match status" value="1"/>
</dbReference>
<reference evidence="9 10" key="1">
    <citation type="submission" date="2016-07" db="EMBL/GenBank/DDBJ databases">
        <title>Pervasive Adenine N6-methylation of Active Genes in Fungi.</title>
        <authorList>
            <consortium name="DOE Joint Genome Institute"/>
            <person name="Mondo S.J."/>
            <person name="Dannebaum R.O."/>
            <person name="Kuo R.C."/>
            <person name="Labutti K."/>
            <person name="Haridas S."/>
            <person name="Kuo A."/>
            <person name="Salamov A."/>
            <person name="Ahrendt S.R."/>
            <person name="Lipzen A."/>
            <person name="Sullivan W."/>
            <person name="Andreopoulos W.B."/>
            <person name="Clum A."/>
            <person name="Lindquist E."/>
            <person name="Daum C."/>
            <person name="Ramamoorthy G.K."/>
            <person name="Gryganskyi A."/>
            <person name="Culley D."/>
            <person name="Magnuson J.K."/>
            <person name="James T.Y."/>
            <person name="O'Malley M.A."/>
            <person name="Stajich J.E."/>
            <person name="Spatafora J.W."/>
            <person name="Visel A."/>
            <person name="Grigoriev I.V."/>
        </authorList>
    </citation>
    <scope>NUCLEOTIDE SEQUENCE [LARGE SCALE GENOMIC DNA]</scope>
    <source>
        <strain evidence="9 10">NRRL 2496</strain>
    </source>
</reference>
<dbReference type="EMBL" id="MCGN01000005">
    <property type="protein sequence ID" value="ORY96525.1"/>
    <property type="molecule type" value="Genomic_DNA"/>
</dbReference>
<evidence type="ECO:0000256" key="8">
    <source>
        <dbReference type="SAM" id="MobiDB-lite"/>
    </source>
</evidence>
<dbReference type="GO" id="GO:0034080">
    <property type="term" value="P:CENP-A containing chromatin assembly"/>
    <property type="evidence" value="ECO:0007669"/>
    <property type="project" value="TreeGrafter"/>
</dbReference>
<organism evidence="9 10">
    <name type="scientific">Syncephalastrum racemosum</name>
    <name type="common">Filamentous fungus</name>
    <dbReference type="NCBI Taxonomy" id="13706"/>
    <lineage>
        <taxon>Eukaryota</taxon>
        <taxon>Fungi</taxon>
        <taxon>Fungi incertae sedis</taxon>
        <taxon>Mucoromycota</taxon>
        <taxon>Mucoromycotina</taxon>
        <taxon>Mucoromycetes</taxon>
        <taxon>Mucorales</taxon>
        <taxon>Syncephalastraceae</taxon>
        <taxon>Syncephalastrum</taxon>
    </lineage>
</organism>
<keyword evidence="10" id="KW-1185">Reference proteome</keyword>
<dbReference type="InterPro" id="IPR051730">
    <property type="entry name" value="NASP-like"/>
</dbReference>
<dbReference type="PROSITE" id="PS50005">
    <property type="entry name" value="TPR"/>
    <property type="match status" value="1"/>
</dbReference>
<evidence type="ECO:0000313" key="9">
    <source>
        <dbReference type="EMBL" id="ORY96525.1"/>
    </source>
</evidence>
<dbReference type="PANTHER" id="PTHR15081">
    <property type="entry name" value="NUCLEAR AUTOANTIGENIC SPERM PROTEIN NASP -RELATED"/>
    <property type="match status" value="1"/>
</dbReference>
<dbReference type="OMA" id="IAECHYK"/>
<feature type="coiled-coil region" evidence="7">
    <location>
        <begin position="260"/>
        <end position="294"/>
    </location>
</feature>
<evidence type="ECO:0000256" key="5">
    <source>
        <dbReference type="ARBA" id="ARBA00023242"/>
    </source>
</evidence>
<name>A0A1X2HCJ7_SYNRA</name>
<dbReference type="FunCoup" id="A0A1X2HCJ7">
    <property type="interactions" value="31"/>
</dbReference>
<dbReference type="Proteomes" id="UP000242180">
    <property type="component" value="Unassembled WGS sequence"/>
</dbReference>
<dbReference type="GO" id="GO:0042393">
    <property type="term" value="F:histone binding"/>
    <property type="evidence" value="ECO:0007669"/>
    <property type="project" value="TreeGrafter"/>
</dbReference>
<dbReference type="GO" id="GO:0005654">
    <property type="term" value="C:nucleoplasm"/>
    <property type="evidence" value="ECO:0007669"/>
    <property type="project" value="TreeGrafter"/>
</dbReference>
<proteinExistence type="inferred from homology"/>
<feature type="compositionally biased region" description="Basic and acidic residues" evidence="8">
    <location>
        <begin position="328"/>
        <end position="345"/>
    </location>
</feature>
<feature type="compositionally biased region" description="Acidic residues" evidence="8">
    <location>
        <begin position="103"/>
        <end position="130"/>
    </location>
</feature>
<dbReference type="PANTHER" id="PTHR15081:SF1">
    <property type="entry name" value="NUCLEAR AUTOANTIGENIC SPERM PROTEIN"/>
    <property type="match status" value="1"/>
</dbReference>
<evidence type="ECO:0000256" key="6">
    <source>
        <dbReference type="PROSITE-ProRule" id="PRU00339"/>
    </source>
</evidence>
<feature type="region of interest" description="Disordered" evidence="8">
    <location>
        <begin position="324"/>
        <end position="345"/>
    </location>
</feature>
<evidence type="ECO:0000256" key="1">
    <source>
        <dbReference type="ARBA" id="ARBA00004123"/>
    </source>
</evidence>
<feature type="compositionally biased region" description="Basic and acidic residues" evidence="8">
    <location>
        <begin position="84"/>
        <end position="95"/>
    </location>
</feature>
<gene>
    <name evidence="9" type="ORF">BCR43DRAFT_491848</name>
</gene>
<feature type="region of interest" description="Disordered" evidence="8">
    <location>
        <begin position="69"/>
        <end position="130"/>
    </location>
</feature>
<accession>A0A1X2HCJ7</accession>
<dbReference type="STRING" id="13706.A0A1X2HCJ7"/>
<dbReference type="GO" id="GO:0006335">
    <property type="term" value="P:DNA replication-dependent chromatin assembly"/>
    <property type="evidence" value="ECO:0007669"/>
    <property type="project" value="TreeGrafter"/>
</dbReference>
<dbReference type="SUPFAM" id="SSF48452">
    <property type="entry name" value="TPR-like"/>
    <property type="match status" value="1"/>
</dbReference>
<evidence type="ECO:0000256" key="7">
    <source>
        <dbReference type="SAM" id="Coils"/>
    </source>
</evidence>
<keyword evidence="7" id="KW-0175">Coiled coil</keyword>
<protein>
    <submittedName>
        <fullName evidence="9">Uncharacterized protein</fullName>
    </submittedName>
</protein>
<dbReference type="InterPro" id="IPR019734">
    <property type="entry name" value="TPR_rpt"/>
</dbReference>
<feature type="repeat" description="TPR" evidence="6">
    <location>
        <begin position="158"/>
        <end position="191"/>
    </location>
</feature>
<dbReference type="InParanoid" id="A0A1X2HCJ7"/>
<comment type="subcellular location">
    <subcellularLocation>
        <location evidence="1">Nucleus</location>
    </subcellularLocation>
</comment>
<evidence type="ECO:0000313" key="10">
    <source>
        <dbReference type="Proteomes" id="UP000242180"/>
    </source>
</evidence>
<comment type="similarity">
    <text evidence="2">Belongs to the NASP family.</text>
</comment>